<dbReference type="Proteomes" id="UP000564033">
    <property type="component" value="Unassembled WGS sequence"/>
</dbReference>
<accession>A0A847VDB5</accession>
<evidence type="ECO:0000313" key="2">
    <source>
        <dbReference type="Proteomes" id="UP000564033"/>
    </source>
</evidence>
<dbReference type="Pfam" id="PF22507">
    <property type="entry name" value="DUF6994"/>
    <property type="match status" value="1"/>
</dbReference>
<dbReference type="EMBL" id="JAAZIL010000048">
    <property type="protein sequence ID" value="NLZ24489.1"/>
    <property type="molecule type" value="Genomic_DNA"/>
</dbReference>
<dbReference type="AlphaFoldDB" id="A0A847VDB5"/>
<evidence type="ECO:0000313" key="1">
    <source>
        <dbReference type="EMBL" id="NLZ24489.1"/>
    </source>
</evidence>
<gene>
    <name evidence="1" type="ORF">GX888_01960</name>
</gene>
<name>A0A847VDB5_9BACT</name>
<protein>
    <submittedName>
        <fullName evidence="1">Uncharacterized protein</fullName>
    </submittedName>
</protein>
<organism evidence="1 2">
    <name type="scientific">Candidatus Dojkabacteria bacterium</name>
    <dbReference type="NCBI Taxonomy" id="2099670"/>
    <lineage>
        <taxon>Bacteria</taxon>
        <taxon>Candidatus Dojkabacteria</taxon>
    </lineage>
</organism>
<dbReference type="InterPro" id="IPR054263">
    <property type="entry name" value="DUF6994"/>
</dbReference>
<sequence length="231" mass="27255">MKIDVTYNFQAETEPLDADRYSLSLQEYHRILWSKPLPNGKMFELSKIVNNQLYHKSDLGEFYLSSDRAIPTFSKWKKLEHIIPQIPKDRISNFINLAETIGGIIIWPSNRIGEFQTINGARGFNSKISDRLDLTIECIRRYYLNQESPLYETFKRYNSFFRLFEDFKGYIDFFLFQDAVTSDYSSVRIATPFDNFESVPVPTTVDEYMLYMNDTMEFVQARNKRIARFGS</sequence>
<proteinExistence type="predicted"/>
<comment type="caution">
    <text evidence="1">The sequence shown here is derived from an EMBL/GenBank/DDBJ whole genome shotgun (WGS) entry which is preliminary data.</text>
</comment>
<reference evidence="1 2" key="1">
    <citation type="journal article" date="2020" name="Biotechnol. Biofuels">
        <title>New insights from the biogas microbiome by comprehensive genome-resolved metagenomics of nearly 1600 species originating from multiple anaerobic digesters.</title>
        <authorList>
            <person name="Campanaro S."/>
            <person name="Treu L."/>
            <person name="Rodriguez-R L.M."/>
            <person name="Kovalovszki A."/>
            <person name="Ziels R.M."/>
            <person name="Maus I."/>
            <person name="Zhu X."/>
            <person name="Kougias P.G."/>
            <person name="Basile A."/>
            <person name="Luo G."/>
            <person name="Schluter A."/>
            <person name="Konstantinidis K.T."/>
            <person name="Angelidaki I."/>
        </authorList>
    </citation>
    <scope>NUCLEOTIDE SEQUENCE [LARGE SCALE GENOMIC DNA]</scope>
    <source>
        <strain evidence="1">AS19jrsBPTG_9</strain>
    </source>
</reference>